<feature type="coiled-coil region" evidence="1">
    <location>
        <begin position="270"/>
        <end position="298"/>
    </location>
</feature>
<dbReference type="CDD" id="cd06257">
    <property type="entry name" value="DnaJ"/>
    <property type="match status" value="1"/>
</dbReference>
<feature type="coiled-coil region" evidence="1">
    <location>
        <begin position="377"/>
        <end position="404"/>
    </location>
</feature>
<dbReference type="SUPFAM" id="SSF46565">
    <property type="entry name" value="Chaperone J-domain"/>
    <property type="match status" value="1"/>
</dbReference>
<dbReference type="SMART" id="SM00271">
    <property type="entry name" value="DnaJ"/>
    <property type="match status" value="1"/>
</dbReference>
<dbReference type="PANTHER" id="PTHR45432:SF2">
    <property type="entry name" value="CHAPERONE PROTEIN DNAJ 11, CHLOROPLASTIC"/>
    <property type="match status" value="1"/>
</dbReference>
<proteinExistence type="predicted"/>
<evidence type="ECO:0000313" key="4">
    <source>
        <dbReference type="EMBL" id="CAG9294043.1"/>
    </source>
</evidence>
<dbReference type="Gene3D" id="1.10.287.110">
    <property type="entry name" value="DnaJ domain"/>
    <property type="match status" value="1"/>
</dbReference>
<dbReference type="PROSITE" id="PS50076">
    <property type="entry name" value="DNAJ_2"/>
    <property type="match status" value="1"/>
</dbReference>
<protein>
    <recommendedName>
        <fullName evidence="3">J domain-containing protein</fullName>
    </recommendedName>
</protein>
<name>A0A8J9SJW3_PHATR</name>
<dbReference type="InterPro" id="IPR001623">
    <property type="entry name" value="DnaJ_domain"/>
</dbReference>
<feature type="compositionally biased region" description="Low complexity" evidence="2">
    <location>
        <begin position="66"/>
        <end position="79"/>
    </location>
</feature>
<reference evidence="4" key="1">
    <citation type="submission" date="2022-02" db="EMBL/GenBank/DDBJ databases">
        <authorList>
            <person name="Giguere J D."/>
        </authorList>
    </citation>
    <scope>NUCLEOTIDE SEQUENCE</scope>
    <source>
        <strain evidence="4">CCAP 1055/1</strain>
    </source>
</reference>
<feature type="domain" description="J" evidence="3">
    <location>
        <begin position="109"/>
        <end position="178"/>
    </location>
</feature>
<sequence length="525" mass="58924">MRDLHSHGMMVFASGAYRCVPLILLGCLVASFKMGCRAFTNIPSPPIGFHSRKSSSLLKLITESSRSSSSMPYGPPSNSTAEVSDPLPNTSSSSTTPEKPKETELHKRTLYKILGASPEDSRDELKKRYVALAKLSHPDAVLNNSSNVDSSHLDFTEIAAAWRILSNPKQRKRYDRSLQAEQFSQDVQVWAGNLSKQAAPAAKMFGNIALPFLRKTTAATLASVQAAANDLIRKEEKTESKDLTEAFKSAMEAARRAGRYVDSMELLEKSDLLESRALEESQQAVELEQKLLDITERRLTMALHTPGSGLTSVEAMIIWDDFNHTVGDRLSAWDRALLKHTIEYEIHELQQAEMTFVETQEADSEAQKQYQLSVQARLKAQQELVDAEQAEQEARRILAASEQRVLKSKLDLEDVVRGLAHAEANAKKIDYEMERRSLDLVKQSEKVRNALRAKEKEVCSIKGLPVDDFAVDQVSAERLQELKELRREERLLAQNSARFESKAARLLSRASKLKIRADELDKMRE</sequence>
<evidence type="ECO:0000256" key="1">
    <source>
        <dbReference type="SAM" id="Coils"/>
    </source>
</evidence>
<evidence type="ECO:0000259" key="3">
    <source>
        <dbReference type="PROSITE" id="PS50076"/>
    </source>
</evidence>
<dbReference type="PANTHER" id="PTHR45432">
    <property type="entry name" value="CHAPERONE PROTEIN DNAJ 11, CHLOROPLASTIC-LIKE"/>
    <property type="match status" value="1"/>
</dbReference>
<dbReference type="EMBL" id="OU594950">
    <property type="protein sequence ID" value="CAG9294043.1"/>
    <property type="molecule type" value="Genomic_DNA"/>
</dbReference>
<evidence type="ECO:0000256" key="2">
    <source>
        <dbReference type="SAM" id="MobiDB-lite"/>
    </source>
</evidence>
<feature type="region of interest" description="Disordered" evidence="2">
    <location>
        <begin position="66"/>
        <end position="107"/>
    </location>
</feature>
<gene>
    <name evidence="4" type="ORF">PTTT1_LOCUS53430</name>
</gene>
<dbReference type="Proteomes" id="UP000836788">
    <property type="component" value="Chromosome 9"/>
</dbReference>
<feature type="compositionally biased region" description="Basic and acidic residues" evidence="2">
    <location>
        <begin position="98"/>
        <end position="107"/>
    </location>
</feature>
<accession>A0A8J9SJW3</accession>
<keyword evidence="1" id="KW-0175">Coiled coil</keyword>
<organism evidence="4">
    <name type="scientific">Phaeodactylum tricornutum</name>
    <name type="common">Diatom</name>
    <dbReference type="NCBI Taxonomy" id="2850"/>
    <lineage>
        <taxon>Eukaryota</taxon>
        <taxon>Sar</taxon>
        <taxon>Stramenopiles</taxon>
        <taxon>Ochrophyta</taxon>
        <taxon>Bacillariophyta</taxon>
        <taxon>Bacillariophyceae</taxon>
        <taxon>Bacillariophycidae</taxon>
        <taxon>Naviculales</taxon>
        <taxon>Phaeodactylaceae</taxon>
        <taxon>Phaeodactylum</taxon>
    </lineage>
</organism>
<dbReference type="PRINTS" id="PR00625">
    <property type="entry name" value="JDOMAIN"/>
</dbReference>
<dbReference type="AlphaFoldDB" id="A0A8J9SJW3"/>
<dbReference type="InterPro" id="IPR036869">
    <property type="entry name" value="J_dom_sf"/>
</dbReference>
<dbReference type="Pfam" id="PF00226">
    <property type="entry name" value="DnaJ"/>
    <property type="match status" value="1"/>
</dbReference>